<accession>A0ABQ3PXL6</accession>
<gene>
    <name evidence="1" type="ORF">Sdagh_15050</name>
</gene>
<dbReference type="Gene3D" id="1.10.357.10">
    <property type="entry name" value="Tetracycline Repressor, domain 2"/>
    <property type="match status" value="1"/>
</dbReference>
<sequence>MAQQSLSLIAGQLMWPQLIQDDFIPPGPAETTVVDGAVTLMLSRHGTAV</sequence>
<reference evidence="1" key="1">
    <citation type="submission" date="2024-05" db="EMBL/GenBank/DDBJ databases">
        <title>Whole genome shotgun sequence of Streptomyces daghestanicus NBRC 12762.</title>
        <authorList>
            <person name="Komaki H."/>
            <person name="Tamura T."/>
        </authorList>
    </citation>
    <scope>NUCLEOTIDE SEQUENCE</scope>
    <source>
        <strain evidence="1">NBRC 12762</strain>
    </source>
</reference>
<dbReference type="RefSeq" id="WP_189419518.1">
    <property type="nucleotide sequence ID" value="NZ_BMTC01000004.1"/>
</dbReference>
<evidence type="ECO:0000313" key="1">
    <source>
        <dbReference type="EMBL" id="GHI29775.1"/>
    </source>
</evidence>
<keyword evidence="2" id="KW-1185">Reference proteome</keyword>
<dbReference type="GeneID" id="91548942"/>
<dbReference type="Proteomes" id="UP001052655">
    <property type="component" value="Unassembled WGS sequence"/>
</dbReference>
<proteinExistence type="predicted"/>
<evidence type="ECO:0000313" key="2">
    <source>
        <dbReference type="Proteomes" id="UP001052655"/>
    </source>
</evidence>
<name>A0ABQ3PXL6_9ACTN</name>
<dbReference type="EMBL" id="BNDX01000007">
    <property type="protein sequence ID" value="GHI29775.1"/>
    <property type="molecule type" value="Genomic_DNA"/>
</dbReference>
<organism evidence="1 2">
    <name type="scientific">Streptomyces daghestanicus</name>
    <dbReference type="NCBI Taxonomy" id="66885"/>
    <lineage>
        <taxon>Bacteria</taxon>
        <taxon>Bacillati</taxon>
        <taxon>Actinomycetota</taxon>
        <taxon>Actinomycetes</taxon>
        <taxon>Kitasatosporales</taxon>
        <taxon>Streptomycetaceae</taxon>
        <taxon>Streptomyces</taxon>
    </lineage>
</organism>
<protein>
    <submittedName>
        <fullName evidence="1">Uncharacterized protein</fullName>
    </submittedName>
</protein>
<comment type="caution">
    <text evidence="1">The sequence shown here is derived from an EMBL/GenBank/DDBJ whole genome shotgun (WGS) entry which is preliminary data.</text>
</comment>